<reference evidence="2" key="2">
    <citation type="submission" date="2020-09" db="EMBL/GenBank/DDBJ databases">
        <authorList>
            <person name="Sun Q."/>
            <person name="Zhou Y."/>
        </authorList>
    </citation>
    <scope>NUCLEOTIDE SEQUENCE</scope>
    <source>
        <strain evidence="2">CGMCC 1.12181</strain>
    </source>
</reference>
<reference evidence="2" key="1">
    <citation type="journal article" date="2014" name="Int. J. Syst. Evol. Microbiol.">
        <title>Complete genome sequence of Corynebacterium casei LMG S-19264T (=DSM 44701T), isolated from a smear-ripened cheese.</title>
        <authorList>
            <consortium name="US DOE Joint Genome Institute (JGI-PGF)"/>
            <person name="Walter F."/>
            <person name="Albersmeier A."/>
            <person name="Kalinowski J."/>
            <person name="Ruckert C."/>
        </authorList>
    </citation>
    <scope>NUCLEOTIDE SEQUENCE</scope>
    <source>
        <strain evidence="2">CGMCC 1.12181</strain>
    </source>
</reference>
<comment type="caution">
    <text evidence="2">The sequence shown here is derived from an EMBL/GenBank/DDBJ whole genome shotgun (WGS) entry which is preliminary data.</text>
</comment>
<accession>A0A917CYM8</accession>
<dbReference type="AlphaFoldDB" id="A0A917CYM8"/>
<feature type="domain" description="Phospholipid/glycerol acyltransferase" evidence="1">
    <location>
        <begin position="30"/>
        <end position="157"/>
    </location>
</feature>
<proteinExistence type="predicted"/>
<organism evidence="2 3">
    <name type="scientific">Marinicella pacifica</name>
    <dbReference type="NCBI Taxonomy" id="1171543"/>
    <lineage>
        <taxon>Bacteria</taxon>
        <taxon>Pseudomonadati</taxon>
        <taxon>Pseudomonadota</taxon>
        <taxon>Gammaproteobacteria</taxon>
        <taxon>Lysobacterales</taxon>
        <taxon>Marinicellaceae</taxon>
        <taxon>Marinicella</taxon>
    </lineage>
</organism>
<dbReference type="Pfam" id="PF01553">
    <property type="entry name" value="Acyltransferase"/>
    <property type="match status" value="1"/>
</dbReference>
<dbReference type="GO" id="GO:0016746">
    <property type="term" value="F:acyltransferase activity"/>
    <property type="evidence" value="ECO:0007669"/>
    <property type="project" value="UniProtKB-KW"/>
</dbReference>
<dbReference type="SUPFAM" id="SSF69593">
    <property type="entry name" value="Glycerol-3-phosphate (1)-acyltransferase"/>
    <property type="match status" value="1"/>
</dbReference>
<keyword evidence="3" id="KW-1185">Reference proteome</keyword>
<evidence type="ECO:0000313" key="2">
    <source>
        <dbReference type="EMBL" id="GGG03032.1"/>
    </source>
</evidence>
<dbReference type="EMBL" id="BMEO01000021">
    <property type="protein sequence ID" value="GGG03032.1"/>
    <property type="molecule type" value="Genomic_DNA"/>
</dbReference>
<protein>
    <submittedName>
        <fullName evidence="2">1-acyl-sn-glycerol-3-phosphate acyltransferase</fullName>
    </submittedName>
</protein>
<keyword evidence="2" id="KW-0012">Acyltransferase</keyword>
<gene>
    <name evidence="2" type="ORF">GCM10011365_25260</name>
</gene>
<name>A0A917CYM8_9GAMM</name>
<keyword evidence="2" id="KW-0808">Transferase</keyword>
<evidence type="ECO:0000259" key="1">
    <source>
        <dbReference type="SMART" id="SM00563"/>
    </source>
</evidence>
<dbReference type="Proteomes" id="UP000605253">
    <property type="component" value="Unassembled WGS sequence"/>
</dbReference>
<evidence type="ECO:0000313" key="3">
    <source>
        <dbReference type="Proteomes" id="UP000605253"/>
    </source>
</evidence>
<dbReference type="SMART" id="SM00563">
    <property type="entry name" value="PlsC"/>
    <property type="match status" value="1"/>
</dbReference>
<dbReference type="InterPro" id="IPR002123">
    <property type="entry name" value="Plipid/glycerol_acylTrfase"/>
</dbReference>
<sequence>MKYIKNYRIRDLQSIRQQFKQIRRQNPSGLLICPNHLTYIDSLLLAWAFSSMGSYLLHFRTFCWNLPNARNVQESLLYRVICYLGKCILIDEDPEKAKQTMNKAAYLLHHGHYVMIFPEGRRSQSGRVDNENYIYGVGKLHMDSHLNQVLCVYLRGDKQQTASKMPDNGERFNIKMKLQTIDSEHQGRRAMRAAAGQIINNLENMEKAHFEQFPLSKQTP</sequence>